<feature type="transmembrane region" description="Helical" evidence="2">
    <location>
        <begin position="35"/>
        <end position="55"/>
    </location>
</feature>
<feature type="transmembrane region" description="Helical" evidence="2">
    <location>
        <begin position="119"/>
        <end position="136"/>
    </location>
</feature>
<dbReference type="AlphaFoldDB" id="A0A563EMC4"/>
<accession>A0A563EMC4</accession>
<dbReference type="RefSeq" id="WP_146356519.1">
    <property type="nucleotide sequence ID" value="NZ_VOBR01000021.1"/>
</dbReference>
<feature type="transmembrane region" description="Helical" evidence="2">
    <location>
        <begin position="12"/>
        <end position="29"/>
    </location>
</feature>
<keyword evidence="2" id="KW-0812">Transmembrane</keyword>
<evidence type="ECO:0000256" key="1">
    <source>
        <dbReference type="SAM" id="MobiDB-lite"/>
    </source>
</evidence>
<keyword evidence="2" id="KW-0472">Membrane</keyword>
<evidence type="ECO:0000313" key="4">
    <source>
        <dbReference type="Proteomes" id="UP000316639"/>
    </source>
</evidence>
<sequence length="307" mass="33672">MIWVTYRQHRWLVAGTALAVALMALVRVLPRMPDYISYGAFGAIAAVFWGAPLLAREYEERTHVFAWSQDVSQGRWLAGKVLALGAALTLFAVVLWLAGLGTTTSRYPWDSFELGLFPLLGYAWFGFALGLAASALTRRTLVAMGLSLFVFTVTRVVLARWGREHYLPPVHTWRPDPPPGVDYVPQLPRDGLWIDSGYADRNGDPMPPPLQCNGDDTCLKANGQIGHFVDYQPGSRLVTFQLIEFAIFVVLAALLLFVAFRALRRGTRSRPTGSAAGTPVPAGSGSSTRSRATDPDAASVRPEEEPR</sequence>
<keyword evidence="4" id="KW-1185">Reference proteome</keyword>
<dbReference type="OrthoDB" id="3579673at2"/>
<protein>
    <submittedName>
        <fullName evidence="3">ABC transporter permease subunit</fullName>
    </submittedName>
</protein>
<dbReference type="Pfam" id="PF12679">
    <property type="entry name" value="ABC2_membrane_2"/>
    <property type="match status" value="1"/>
</dbReference>
<feature type="region of interest" description="Disordered" evidence="1">
    <location>
        <begin position="268"/>
        <end position="307"/>
    </location>
</feature>
<dbReference type="GO" id="GO:0140359">
    <property type="term" value="F:ABC-type transporter activity"/>
    <property type="evidence" value="ECO:0007669"/>
    <property type="project" value="InterPro"/>
</dbReference>
<organism evidence="3 4">
    <name type="scientific">Lentzea tibetensis</name>
    <dbReference type="NCBI Taxonomy" id="2591470"/>
    <lineage>
        <taxon>Bacteria</taxon>
        <taxon>Bacillati</taxon>
        <taxon>Actinomycetota</taxon>
        <taxon>Actinomycetes</taxon>
        <taxon>Pseudonocardiales</taxon>
        <taxon>Pseudonocardiaceae</taxon>
        <taxon>Lentzea</taxon>
    </lineage>
</organism>
<gene>
    <name evidence="3" type="ORF">FKR81_28960</name>
</gene>
<dbReference type="EMBL" id="VOBR01000021">
    <property type="protein sequence ID" value="TWP48320.1"/>
    <property type="molecule type" value="Genomic_DNA"/>
</dbReference>
<evidence type="ECO:0000313" key="3">
    <source>
        <dbReference type="EMBL" id="TWP48320.1"/>
    </source>
</evidence>
<feature type="transmembrane region" description="Helical" evidence="2">
    <location>
        <begin position="238"/>
        <end position="260"/>
    </location>
</feature>
<evidence type="ECO:0000256" key="2">
    <source>
        <dbReference type="SAM" id="Phobius"/>
    </source>
</evidence>
<keyword evidence="2" id="KW-1133">Transmembrane helix</keyword>
<dbReference type="GO" id="GO:0005886">
    <property type="term" value="C:plasma membrane"/>
    <property type="evidence" value="ECO:0007669"/>
    <property type="project" value="UniProtKB-SubCell"/>
</dbReference>
<feature type="transmembrane region" description="Helical" evidence="2">
    <location>
        <begin position="141"/>
        <end position="161"/>
    </location>
</feature>
<comment type="caution">
    <text evidence="3">The sequence shown here is derived from an EMBL/GenBank/DDBJ whole genome shotgun (WGS) entry which is preliminary data.</text>
</comment>
<feature type="transmembrane region" description="Helical" evidence="2">
    <location>
        <begin position="76"/>
        <end position="99"/>
    </location>
</feature>
<reference evidence="3 4" key="1">
    <citation type="submission" date="2019-07" db="EMBL/GenBank/DDBJ databases">
        <title>Lentzea xizangensis sp. nov., isolated from Qinghai-Tibetan Plateau Soils.</title>
        <authorList>
            <person name="Huang J."/>
        </authorList>
    </citation>
    <scope>NUCLEOTIDE SEQUENCE [LARGE SCALE GENOMIC DNA]</scope>
    <source>
        <strain evidence="3 4">FXJ1.1311</strain>
    </source>
</reference>
<dbReference type="Proteomes" id="UP000316639">
    <property type="component" value="Unassembled WGS sequence"/>
</dbReference>
<name>A0A563EMC4_9PSEU</name>
<proteinExistence type="predicted"/>